<keyword evidence="1" id="KW-0675">Receptor</keyword>
<accession>A0A2P4SC46</accession>
<dbReference type="Pfam" id="PF07686">
    <property type="entry name" value="V-set"/>
    <property type="match status" value="1"/>
</dbReference>
<feature type="non-terminal residue" evidence="5">
    <location>
        <position position="142"/>
    </location>
</feature>
<gene>
    <name evidence="5" type="ORF">CIB84_014560</name>
</gene>
<protein>
    <recommendedName>
        <fullName evidence="4">Ig-like domain-containing protein</fullName>
    </recommendedName>
</protein>
<comment type="caution">
    <text evidence="5">The sequence shown here is derived from an EMBL/GenBank/DDBJ whole genome shotgun (WGS) entry which is preliminary data.</text>
</comment>
<evidence type="ECO:0000313" key="5">
    <source>
        <dbReference type="EMBL" id="POI21692.1"/>
    </source>
</evidence>
<proteinExistence type="predicted"/>
<dbReference type="AlphaFoldDB" id="A0A2P4SC46"/>
<reference evidence="5 6" key="1">
    <citation type="submission" date="2018-01" db="EMBL/GenBank/DDBJ databases">
        <title>Comparison of the Chinese Bamboo Partridge and Red Junglefowl genome sequences highlights the importance of demography in genome evolution.</title>
        <authorList>
            <person name="Tiley G.P."/>
            <person name="Kimball R.T."/>
            <person name="Braun E.L."/>
            <person name="Burleigh J.G."/>
        </authorList>
    </citation>
    <scope>NUCLEOTIDE SEQUENCE [LARGE SCALE GENOMIC DNA]</scope>
    <source>
        <strain evidence="5">RTK389</strain>
        <tissue evidence="5">Blood</tissue>
    </source>
</reference>
<dbReference type="InterPro" id="IPR036179">
    <property type="entry name" value="Ig-like_dom_sf"/>
</dbReference>
<feature type="domain" description="Ig-like" evidence="4">
    <location>
        <begin position="4"/>
        <end position="115"/>
    </location>
</feature>
<dbReference type="InterPro" id="IPR013106">
    <property type="entry name" value="Ig_V-set"/>
</dbReference>
<dbReference type="SMART" id="SM00406">
    <property type="entry name" value="IGv"/>
    <property type="match status" value="1"/>
</dbReference>
<feature type="chain" id="PRO_5015119092" description="Ig-like domain-containing protein" evidence="3">
    <location>
        <begin position="19"/>
        <end position="142"/>
    </location>
</feature>
<evidence type="ECO:0000256" key="3">
    <source>
        <dbReference type="SAM" id="SignalP"/>
    </source>
</evidence>
<dbReference type="OrthoDB" id="8924181at2759"/>
<keyword evidence="3" id="KW-0732">Signal</keyword>
<dbReference type="Proteomes" id="UP000237246">
    <property type="component" value="Unassembled WGS sequence"/>
</dbReference>
<evidence type="ECO:0000259" key="4">
    <source>
        <dbReference type="PROSITE" id="PS50835"/>
    </source>
</evidence>
<dbReference type="PROSITE" id="PS50835">
    <property type="entry name" value="IG_LIKE"/>
    <property type="match status" value="1"/>
</dbReference>
<feature type="signal peptide" evidence="3">
    <location>
        <begin position="1"/>
        <end position="18"/>
    </location>
</feature>
<dbReference type="PANTHER" id="PTHR19256:SF44">
    <property type="entry name" value="T CELL RECEPTOR GAMMA VARIABLE 9"/>
    <property type="match status" value="1"/>
</dbReference>
<dbReference type="InterPro" id="IPR051117">
    <property type="entry name" value="TRG_var/const_region"/>
</dbReference>
<organism evidence="5 6">
    <name type="scientific">Bambusicola thoracicus</name>
    <name type="common">Chinese bamboo-partridge</name>
    <name type="synonym">Perdix thoracica</name>
    <dbReference type="NCBI Taxonomy" id="9083"/>
    <lineage>
        <taxon>Eukaryota</taxon>
        <taxon>Metazoa</taxon>
        <taxon>Chordata</taxon>
        <taxon>Craniata</taxon>
        <taxon>Vertebrata</taxon>
        <taxon>Euteleostomi</taxon>
        <taxon>Archelosauria</taxon>
        <taxon>Archosauria</taxon>
        <taxon>Dinosauria</taxon>
        <taxon>Saurischia</taxon>
        <taxon>Theropoda</taxon>
        <taxon>Coelurosauria</taxon>
        <taxon>Aves</taxon>
        <taxon>Neognathae</taxon>
        <taxon>Galloanserae</taxon>
        <taxon>Galliformes</taxon>
        <taxon>Phasianidae</taxon>
        <taxon>Perdicinae</taxon>
        <taxon>Bambusicola</taxon>
    </lineage>
</organism>
<keyword evidence="2" id="KW-0393">Immunoglobulin domain</keyword>
<keyword evidence="6" id="KW-1185">Reference proteome</keyword>
<dbReference type="EMBL" id="PPHD01066241">
    <property type="protein sequence ID" value="POI21692.1"/>
    <property type="molecule type" value="Genomic_DNA"/>
</dbReference>
<evidence type="ECO:0000256" key="1">
    <source>
        <dbReference type="ARBA" id="ARBA00023170"/>
    </source>
</evidence>
<evidence type="ECO:0000313" key="6">
    <source>
        <dbReference type="Proteomes" id="UP000237246"/>
    </source>
</evidence>
<name>A0A2P4SC46_BAMTH</name>
<dbReference type="PANTHER" id="PTHR19256">
    <property type="entry name" value="T-CELL RECEPTOR GAMMA CHAIN"/>
    <property type="match status" value="1"/>
</dbReference>
<dbReference type="InterPro" id="IPR007110">
    <property type="entry name" value="Ig-like_dom"/>
</dbReference>
<dbReference type="SUPFAM" id="SSF48726">
    <property type="entry name" value="Immunoglobulin"/>
    <property type="match status" value="1"/>
</dbReference>
<evidence type="ECO:0000256" key="2">
    <source>
        <dbReference type="ARBA" id="ARBA00023319"/>
    </source>
</evidence>
<sequence>MLLPAALMVTTVWFYGFAQEIPIQSPISITRFQKSARMFCEMKKLPGRFDSTVIHWYQLKENKPPERLLFFEGGKARVESGFQGNKYIVDKVSTRNLCILTINDVSPDDAATYYCAYWDPHHDRCSETSKTQNSFNHAASTS</sequence>
<dbReference type="Gene3D" id="2.60.40.10">
    <property type="entry name" value="Immunoglobulins"/>
    <property type="match status" value="1"/>
</dbReference>
<dbReference type="InterPro" id="IPR013783">
    <property type="entry name" value="Ig-like_fold"/>
</dbReference>